<comment type="caution">
    <text evidence="3">The sequence shown here is derived from an EMBL/GenBank/DDBJ whole genome shotgun (WGS) entry which is preliminary data.</text>
</comment>
<evidence type="ECO:0000259" key="2">
    <source>
        <dbReference type="Pfam" id="PF07727"/>
    </source>
</evidence>
<feature type="compositionally biased region" description="Polar residues" evidence="1">
    <location>
        <begin position="1"/>
        <end position="16"/>
    </location>
</feature>
<feature type="region of interest" description="Disordered" evidence="1">
    <location>
        <begin position="1"/>
        <end position="31"/>
    </location>
</feature>
<dbReference type="EMBL" id="LAVV01011096">
    <property type="protein sequence ID" value="KNZ48198.1"/>
    <property type="molecule type" value="Genomic_DNA"/>
</dbReference>
<evidence type="ECO:0000313" key="3">
    <source>
        <dbReference type="EMBL" id="KNZ48198.1"/>
    </source>
</evidence>
<keyword evidence="4" id="KW-1185">Reference proteome</keyword>
<evidence type="ECO:0000313" key="4">
    <source>
        <dbReference type="Proteomes" id="UP000037035"/>
    </source>
</evidence>
<gene>
    <name evidence="3" type="ORF">VP01_583g1</name>
</gene>
<dbReference type="InterPro" id="IPR013103">
    <property type="entry name" value="RVT_2"/>
</dbReference>
<evidence type="ECO:0000256" key="1">
    <source>
        <dbReference type="SAM" id="MobiDB-lite"/>
    </source>
</evidence>
<dbReference type="Proteomes" id="UP000037035">
    <property type="component" value="Unassembled WGS sequence"/>
</dbReference>
<name>A0A0L6UI53_9BASI</name>
<accession>A0A0L6UI53</accession>
<protein>
    <recommendedName>
        <fullName evidence="2">Reverse transcriptase Ty1/copia-type domain-containing protein</fullName>
    </recommendedName>
</protein>
<dbReference type="Pfam" id="PF07727">
    <property type="entry name" value="RVT_2"/>
    <property type="match status" value="1"/>
</dbReference>
<feature type="domain" description="Reverse transcriptase Ty1/copia-type" evidence="2">
    <location>
        <begin position="74"/>
        <end position="209"/>
    </location>
</feature>
<proteinExistence type="predicted"/>
<organism evidence="3 4">
    <name type="scientific">Puccinia sorghi</name>
    <dbReference type="NCBI Taxonomy" id="27349"/>
    <lineage>
        <taxon>Eukaryota</taxon>
        <taxon>Fungi</taxon>
        <taxon>Dikarya</taxon>
        <taxon>Basidiomycota</taxon>
        <taxon>Pucciniomycotina</taxon>
        <taxon>Pucciniomycetes</taxon>
        <taxon>Pucciniales</taxon>
        <taxon>Pucciniaceae</taxon>
        <taxon>Puccinia</taxon>
    </lineage>
</organism>
<dbReference type="OrthoDB" id="6746693at2759"/>
<dbReference type="AlphaFoldDB" id="A0A0L6UI53"/>
<sequence length="307" mass="35087">MQGWSNQGGVTGSGNRWGSRGAGTQWGPGTGELRGGGAELVLDTHWRRNLSYLLSRFFFPHRKSANSLNAFVILNSRILEKDVFIKNPKGVNQPTLYFKLKKSLYGLKHSPKNWYKTLTNWLHSIGFIKSSRNPCLYICNDNMSWIFFHVDNLVLVGPGNNFEKGFESQFSNSSCCEPNTILGMKYEQENNKIKLSLPKHIKHGLEELGFLQEASDEYHTKFKKLNINYRSAIGLINHICNGPKRKLNLQQVLRLAEMAIPIRMLQCHISPCDRPLDLTSQEDTFNSMKFENFLKCTMPNSMSKHAR</sequence>
<feature type="compositionally biased region" description="Gly residues" evidence="1">
    <location>
        <begin position="20"/>
        <end position="31"/>
    </location>
</feature>
<dbReference type="VEuPathDB" id="FungiDB:VP01_583g1"/>
<reference evidence="3 4" key="1">
    <citation type="submission" date="2015-08" db="EMBL/GenBank/DDBJ databases">
        <title>Next Generation Sequencing and Analysis of the Genome of Puccinia sorghi L Schw, the Causal Agent of Maize Common Rust.</title>
        <authorList>
            <person name="Rochi L."/>
            <person name="Burguener G."/>
            <person name="Darino M."/>
            <person name="Turjanski A."/>
            <person name="Kreff E."/>
            <person name="Dieguez M.J."/>
            <person name="Sacco F."/>
        </authorList>
    </citation>
    <scope>NUCLEOTIDE SEQUENCE [LARGE SCALE GENOMIC DNA]</scope>
    <source>
        <strain evidence="3 4">RO10H11247</strain>
    </source>
</reference>